<gene>
    <name evidence="1" type="ORF">CVT26_006278</name>
</gene>
<protein>
    <submittedName>
        <fullName evidence="1">Uncharacterized protein</fullName>
    </submittedName>
</protein>
<dbReference type="InParanoid" id="A0A409VYP7"/>
<evidence type="ECO:0000313" key="2">
    <source>
        <dbReference type="Proteomes" id="UP000284706"/>
    </source>
</evidence>
<dbReference type="Proteomes" id="UP000284706">
    <property type="component" value="Unassembled WGS sequence"/>
</dbReference>
<name>A0A409VYP7_9AGAR</name>
<reference evidence="1 2" key="1">
    <citation type="journal article" date="2018" name="Evol. Lett.">
        <title>Horizontal gene cluster transfer increased hallucinogenic mushroom diversity.</title>
        <authorList>
            <person name="Reynolds H.T."/>
            <person name="Vijayakumar V."/>
            <person name="Gluck-Thaler E."/>
            <person name="Korotkin H.B."/>
            <person name="Matheny P.B."/>
            <person name="Slot J.C."/>
        </authorList>
    </citation>
    <scope>NUCLEOTIDE SEQUENCE [LARGE SCALE GENOMIC DNA]</scope>
    <source>
        <strain evidence="1 2">SRW20</strain>
    </source>
</reference>
<dbReference type="AlphaFoldDB" id="A0A409VYP7"/>
<comment type="caution">
    <text evidence="1">The sequence shown here is derived from an EMBL/GenBank/DDBJ whole genome shotgun (WGS) entry which is preliminary data.</text>
</comment>
<dbReference type="EMBL" id="NHYE01005505">
    <property type="protein sequence ID" value="PPQ71377.1"/>
    <property type="molecule type" value="Genomic_DNA"/>
</dbReference>
<accession>A0A409VYP7</accession>
<evidence type="ECO:0000313" key="1">
    <source>
        <dbReference type="EMBL" id="PPQ71377.1"/>
    </source>
</evidence>
<sequence>MYDFYTPVSNPSRDLANHISLEPNTFSWLLEIIESSIFGIVGEAGLLWVSSPENTTTY</sequence>
<organism evidence="1 2">
    <name type="scientific">Gymnopilus dilepis</name>
    <dbReference type="NCBI Taxonomy" id="231916"/>
    <lineage>
        <taxon>Eukaryota</taxon>
        <taxon>Fungi</taxon>
        <taxon>Dikarya</taxon>
        <taxon>Basidiomycota</taxon>
        <taxon>Agaricomycotina</taxon>
        <taxon>Agaricomycetes</taxon>
        <taxon>Agaricomycetidae</taxon>
        <taxon>Agaricales</taxon>
        <taxon>Agaricineae</taxon>
        <taxon>Hymenogastraceae</taxon>
        <taxon>Gymnopilus</taxon>
    </lineage>
</organism>
<keyword evidence="2" id="KW-1185">Reference proteome</keyword>
<proteinExistence type="predicted"/>